<evidence type="ECO:0000313" key="2">
    <source>
        <dbReference type="EMBL" id="ANE51244.1"/>
    </source>
</evidence>
<reference evidence="2 3" key="2">
    <citation type="journal article" date="2016" name="Int. J. Syst. Evol. Microbiol.">
        <title>Flavisolibacter tropicus sp. nov., isolated from tropical soil.</title>
        <authorList>
            <person name="Lee J.J."/>
            <person name="Kang M.S."/>
            <person name="Kim G.S."/>
            <person name="Lee C.S."/>
            <person name="Lim S."/>
            <person name="Lee J."/>
            <person name="Roh S.H."/>
            <person name="Kang H."/>
            <person name="Ha J.M."/>
            <person name="Bae S."/>
            <person name="Jung H.Y."/>
            <person name="Kim M.K."/>
        </authorList>
    </citation>
    <scope>NUCLEOTIDE SEQUENCE [LARGE SCALE GENOMIC DNA]</scope>
    <source>
        <strain evidence="2 3">LCS9</strain>
    </source>
</reference>
<reference evidence="3" key="1">
    <citation type="submission" date="2015-01" db="EMBL/GenBank/DDBJ databases">
        <title>Flavisolibacter sp./LCS9/ whole genome sequencing.</title>
        <authorList>
            <person name="Kim M.K."/>
            <person name="Srinivasan S."/>
            <person name="Lee J.-J."/>
        </authorList>
    </citation>
    <scope>NUCLEOTIDE SEQUENCE [LARGE SCALE GENOMIC DNA]</scope>
    <source>
        <strain evidence="3">LCS9</strain>
    </source>
</reference>
<feature type="chain" id="PRO_5008001264" evidence="1">
    <location>
        <begin position="26"/>
        <end position="241"/>
    </location>
</feature>
<organism evidence="2 3">
    <name type="scientific">Flavisolibacter tropicus</name>
    <dbReference type="NCBI Taxonomy" id="1492898"/>
    <lineage>
        <taxon>Bacteria</taxon>
        <taxon>Pseudomonadati</taxon>
        <taxon>Bacteroidota</taxon>
        <taxon>Chitinophagia</taxon>
        <taxon>Chitinophagales</taxon>
        <taxon>Chitinophagaceae</taxon>
        <taxon>Flavisolibacter</taxon>
    </lineage>
</organism>
<dbReference type="AlphaFoldDB" id="A0A172TWI9"/>
<dbReference type="STRING" id="1492898.SY85_12730"/>
<evidence type="ECO:0000256" key="1">
    <source>
        <dbReference type="SAM" id="SignalP"/>
    </source>
</evidence>
<gene>
    <name evidence="2" type="ORF">SY85_12730</name>
</gene>
<dbReference type="Proteomes" id="UP000077177">
    <property type="component" value="Chromosome"/>
</dbReference>
<evidence type="ECO:0000313" key="3">
    <source>
        <dbReference type="Proteomes" id="UP000077177"/>
    </source>
</evidence>
<accession>A0A172TWI9</accession>
<sequence length="241" mass="27327">MVTKHIIRILLLASVFTLGCNPPNADQQTTPVPLPDANAGKLIPINFSDSNYYEIQSYAHDTLTKDGWLIKYLVKNDSSRYKDLYIQWSKGNNKGLYHCPSVLEYRRYFIPEYIGENNQLLFFEHGCATDCGAILTLQKDTTKAVDYPHVISYSIPHGVVVFVNQAGQQDGAPFEVSAVDLMKNKEHRLKFNGLCMAAAYKEQCVDTVIIMKNKVVVKATLTVNDYNRDKELPEERMAKLK</sequence>
<dbReference type="EMBL" id="CP011390">
    <property type="protein sequence ID" value="ANE51244.1"/>
    <property type="molecule type" value="Genomic_DNA"/>
</dbReference>
<keyword evidence="1" id="KW-0732">Signal</keyword>
<dbReference type="PROSITE" id="PS51257">
    <property type="entry name" value="PROKAR_LIPOPROTEIN"/>
    <property type="match status" value="1"/>
</dbReference>
<name>A0A172TWI9_9BACT</name>
<dbReference type="KEGG" id="fla:SY85_12730"/>
<keyword evidence="3" id="KW-1185">Reference proteome</keyword>
<proteinExistence type="predicted"/>
<feature type="signal peptide" evidence="1">
    <location>
        <begin position="1"/>
        <end position="25"/>
    </location>
</feature>
<protein>
    <submittedName>
        <fullName evidence="2">Uncharacterized protein</fullName>
    </submittedName>
</protein>